<gene>
    <name evidence="1" type="ORF">TRAPUB_6461</name>
</gene>
<dbReference type="AlphaFoldDB" id="A0A1M2V5X9"/>
<dbReference type="STRING" id="154538.A0A1M2V5X9"/>
<dbReference type="Gene3D" id="3.30.559.30">
    <property type="entry name" value="Nonribosomal peptide synthetase, condensation domain"/>
    <property type="match status" value="1"/>
</dbReference>
<evidence type="ECO:0008006" key="3">
    <source>
        <dbReference type="Google" id="ProtNLM"/>
    </source>
</evidence>
<protein>
    <recommendedName>
        <fullName evidence="3">Alcohol acetyltransferase FCK4</fullName>
    </recommendedName>
</protein>
<dbReference type="OrthoDB" id="2150604at2759"/>
<proteinExistence type="predicted"/>
<dbReference type="GO" id="GO:0008080">
    <property type="term" value="F:N-acetyltransferase activity"/>
    <property type="evidence" value="ECO:0007669"/>
    <property type="project" value="TreeGrafter"/>
</dbReference>
<dbReference type="SUPFAM" id="SSF52777">
    <property type="entry name" value="CoA-dependent acyltransferases"/>
    <property type="match status" value="2"/>
</dbReference>
<dbReference type="Proteomes" id="UP000184267">
    <property type="component" value="Unassembled WGS sequence"/>
</dbReference>
<evidence type="ECO:0000313" key="2">
    <source>
        <dbReference type="Proteomes" id="UP000184267"/>
    </source>
</evidence>
<dbReference type="Gene3D" id="3.30.559.10">
    <property type="entry name" value="Chloramphenicol acetyltransferase-like domain"/>
    <property type="match status" value="1"/>
</dbReference>
<dbReference type="EMBL" id="MNAD01001639">
    <property type="protein sequence ID" value="OJT02982.1"/>
    <property type="molecule type" value="Genomic_DNA"/>
</dbReference>
<keyword evidence="2" id="KW-1185">Reference proteome</keyword>
<accession>A0A1M2V5X9</accession>
<dbReference type="PANTHER" id="PTHR28037">
    <property type="entry name" value="ALCOHOL O-ACETYLTRANSFERASE 1-RELATED"/>
    <property type="match status" value="1"/>
</dbReference>
<dbReference type="InterPro" id="IPR010828">
    <property type="entry name" value="Atf2/Sli1-like"/>
</dbReference>
<organism evidence="1 2">
    <name type="scientific">Trametes pubescens</name>
    <name type="common">White-rot fungus</name>
    <dbReference type="NCBI Taxonomy" id="154538"/>
    <lineage>
        <taxon>Eukaryota</taxon>
        <taxon>Fungi</taxon>
        <taxon>Dikarya</taxon>
        <taxon>Basidiomycota</taxon>
        <taxon>Agaricomycotina</taxon>
        <taxon>Agaricomycetes</taxon>
        <taxon>Polyporales</taxon>
        <taxon>Polyporaceae</taxon>
        <taxon>Trametes</taxon>
    </lineage>
</organism>
<reference evidence="1 2" key="1">
    <citation type="submission" date="2016-10" db="EMBL/GenBank/DDBJ databases">
        <title>Genome sequence of the basidiomycete white-rot fungus Trametes pubescens.</title>
        <authorList>
            <person name="Makela M.R."/>
            <person name="Granchi Z."/>
            <person name="Peng M."/>
            <person name="De Vries R.P."/>
            <person name="Grigoriev I."/>
            <person name="Riley R."/>
            <person name="Hilden K."/>
        </authorList>
    </citation>
    <scope>NUCLEOTIDE SEQUENCE [LARGE SCALE GENOMIC DNA]</scope>
    <source>
        <strain evidence="1 2">FBCC735</strain>
    </source>
</reference>
<name>A0A1M2V5X9_TRAPU</name>
<sequence>MSILTPRQEQLRPLGRRLSRRHSRISTHRGGTGFLETFFHTRTRIGVDSCVIVAARYQSGLNDVLDKSTLFAALEDVIHDHAELGVRISVGDGVLSTQRGPPTWVRLAFLDLSRTVEFVDVDSSNLSSLLEAQFTRPFDLGAKLPLWRLVVLSDGTVVFAYDHVMGDGQSGLAFHLSLLDALQKIRDPPVKHSGSVTAPPGVAMLPPVEDAMLIPVPLTRLLSEVNKAINPFHKRRRTAVWSGNPIPKAFKFGVHVRILHMSPDEAASLLRQCRAHQTTITGAVYALISYIFARLLRISDEPKPKYTSIGVFVPVSLRRYTGAPPTAICNHVSYYQDIHELPTVSSCHSPTAYPIPSDFPWAVAARFSETLRREAPHTPAMLGVMNTLVGAGERYSRGLLGKKREMTLEISNLGPVPAAAAPTSHPECMASASGWSIQEAIFAQADATPGAALKINVTGTPAGGLGISLTWGRESLDEEFAEACVGAFVAGMKELAVVS</sequence>
<dbReference type="InterPro" id="IPR052058">
    <property type="entry name" value="Alcohol_O-acetyltransferase"/>
</dbReference>
<dbReference type="InterPro" id="IPR023213">
    <property type="entry name" value="CAT-like_dom_sf"/>
</dbReference>
<evidence type="ECO:0000313" key="1">
    <source>
        <dbReference type="EMBL" id="OJT02982.1"/>
    </source>
</evidence>
<dbReference type="OMA" id="THRTAMT"/>
<dbReference type="Pfam" id="PF07247">
    <property type="entry name" value="AATase"/>
    <property type="match status" value="1"/>
</dbReference>
<comment type="caution">
    <text evidence="1">The sequence shown here is derived from an EMBL/GenBank/DDBJ whole genome shotgun (WGS) entry which is preliminary data.</text>
</comment>
<dbReference type="PANTHER" id="PTHR28037:SF1">
    <property type="entry name" value="ALCOHOL O-ACETYLTRANSFERASE 1-RELATED"/>
    <property type="match status" value="1"/>
</dbReference>